<reference evidence="1 2" key="1">
    <citation type="submission" date="2017-09" db="EMBL/GenBank/DDBJ databases">
        <title>Paracoccus alkalisoli sp. nov., isolated from saline alkaline soil.</title>
        <authorList>
            <person name="Dong X."/>
            <person name="Zhang G."/>
        </authorList>
    </citation>
    <scope>NUCLEOTIDE SEQUENCE [LARGE SCALE GENOMIC DNA]</scope>
    <source>
        <strain evidence="1 2">WN007</strain>
    </source>
</reference>
<proteinExistence type="predicted"/>
<evidence type="ECO:0000313" key="2">
    <source>
        <dbReference type="Proteomes" id="UP000218023"/>
    </source>
</evidence>
<comment type="caution">
    <text evidence="1">The sequence shown here is derived from an EMBL/GenBank/DDBJ whole genome shotgun (WGS) entry which is preliminary data.</text>
</comment>
<protein>
    <submittedName>
        <fullName evidence="1">Uncharacterized protein</fullName>
    </submittedName>
</protein>
<gene>
    <name evidence="1" type="ORF">CK240_16865</name>
</gene>
<dbReference type="EMBL" id="NSJZ01000038">
    <property type="protein sequence ID" value="PAU95029.1"/>
    <property type="molecule type" value="Genomic_DNA"/>
</dbReference>
<organism evidence="1 2">
    <name type="scientific">Paracoccus salipaludis</name>
    <dbReference type="NCBI Taxonomy" id="2032623"/>
    <lineage>
        <taxon>Bacteria</taxon>
        <taxon>Pseudomonadati</taxon>
        <taxon>Pseudomonadota</taxon>
        <taxon>Alphaproteobacteria</taxon>
        <taxon>Rhodobacterales</taxon>
        <taxon>Paracoccaceae</taxon>
        <taxon>Paracoccus</taxon>
    </lineage>
</organism>
<dbReference type="RefSeq" id="WP_095641466.1">
    <property type="nucleotide sequence ID" value="NZ_NSJZ01000038.1"/>
</dbReference>
<dbReference type="Proteomes" id="UP000218023">
    <property type="component" value="Unassembled WGS sequence"/>
</dbReference>
<keyword evidence="2" id="KW-1185">Reference proteome</keyword>
<dbReference type="AlphaFoldDB" id="A0A2A2GDT3"/>
<sequence length="61" mass="7185">MIDDPENHTIRLLQEMRAEMRKGFEDVNLRIDGLTHILVTLAGHIHQHDERIERLEGRAED</sequence>
<name>A0A2A2GDT3_9RHOB</name>
<accession>A0A2A2GDT3</accession>
<dbReference type="OrthoDB" id="7775826at2"/>
<evidence type="ECO:0000313" key="1">
    <source>
        <dbReference type="EMBL" id="PAU95029.1"/>
    </source>
</evidence>